<keyword evidence="6" id="KW-0812">Transmembrane</keyword>
<keyword evidence="4" id="KW-0325">Glycoprotein</keyword>
<reference evidence="9 10" key="1">
    <citation type="journal article" date="2020" name="Nature">
        <title>Six reference-quality genomes reveal evolution of bat adaptations.</title>
        <authorList>
            <person name="Jebb D."/>
            <person name="Huang Z."/>
            <person name="Pippel M."/>
            <person name="Hughes G.M."/>
            <person name="Lavrichenko K."/>
            <person name="Devanna P."/>
            <person name="Winkler S."/>
            <person name="Jermiin L.S."/>
            <person name="Skirmuntt E.C."/>
            <person name="Katzourakis A."/>
            <person name="Burkitt-Gray L."/>
            <person name="Ray D.A."/>
            <person name="Sullivan K.A.M."/>
            <person name="Roscito J.G."/>
            <person name="Kirilenko B.M."/>
            <person name="Davalos L.M."/>
            <person name="Corthals A.P."/>
            <person name="Power M.L."/>
            <person name="Jones G."/>
            <person name="Ransome R.D."/>
            <person name="Dechmann D.K.N."/>
            <person name="Locatelli A.G."/>
            <person name="Puechmaille S.J."/>
            <person name="Fedrigo O."/>
            <person name="Jarvis E.D."/>
            <person name="Hiller M."/>
            <person name="Vernes S.C."/>
            <person name="Myers E.W."/>
            <person name="Teeling E.C."/>
        </authorList>
    </citation>
    <scope>NUCLEOTIDE SEQUENCE [LARGE SCALE GENOMIC DNA]</scope>
    <source>
        <strain evidence="9">MPipKuh1</strain>
        <tissue evidence="9">Flight muscle</tissue>
    </source>
</reference>
<dbReference type="InterPro" id="IPR013783">
    <property type="entry name" value="Ig-like_fold"/>
</dbReference>
<feature type="transmembrane region" description="Helical" evidence="6">
    <location>
        <begin position="235"/>
        <end position="257"/>
    </location>
</feature>
<evidence type="ECO:0000256" key="4">
    <source>
        <dbReference type="ARBA" id="ARBA00023180"/>
    </source>
</evidence>
<dbReference type="InterPro" id="IPR036179">
    <property type="entry name" value="Ig-like_dom_sf"/>
</dbReference>
<dbReference type="FunFam" id="2.60.40.10:FF:000033">
    <property type="entry name" value="Killer cell immunoglobulin-like receptor"/>
    <property type="match status" value="1"/>
</dbReference>
<dbReference type="SUPFAM" id="SSF48726">
    <property type="entry name" value="Immunoglobulin"/>
    <property type="match status" value="2"/>
</dbReference>
<dbReference type="GO" id="GO:0005886">
    <property type="term" value="C:plasma membrane"/>
    <property type="evidence" value="ECO:0007669"/>
    <property type="project" value="TreeGrafter"/>
</dbReference>
<evidence type="ECO:0000256" key="1">
    <source>
        <dbReference type="ARBA" id="ARBA00022729"/>
    </source>
</evidence>
<feature type="chain" id="PRO_5029651360" description="Ig-like domain-containing protein" evidence="7">
    <location>
        <begin position="17"/>
        <end position="267"/>
    </location>
</feature>
<keyword evidence="2" id="KW-0677">Repeat</keyword>
<protein>
    <recommendedName>
        <fullName evidence="8">Ig-like domain-containing protein</fullName>
    </recommendedName>
</protein>
<accession>A0A7J7ZNA1</accession>
<evidence type="ECO:0000256" key="3">
    <source>
        <dbReference type="ARBA" id="ARBA00023157"/>
    </source>
</evidence>
<keyword evidence="5" id="KW-0393">Immunoglobulin domain</keyword>
<organism evidence="9 10">
    <name type="scientific">Pipistrellus kuhlii</name>
    <name type="common">Kuhl's pipistrelle</name>
    <dbReference type="NCBI Taxonomy" id="59472"/>
    <lineage>
        <taxon>Eukaryota</taxon>
        <taxon>Metazoa</taxon>
        <taxon>Chordata</taxon>
        <taxon>Craniata</taxon>
        <taxon>Vertebrata</taxon>
        <taxon>Euteleostomi</taxon>
        <taxon>Mammalia</taxon>
        <taxon>Eutheria</taxon>
        <taxon>Laurasiatheria</taxon>
        <taxon>Chiroptera</taxon>
        <taxon>Yangochiroptera</taxon>
        <taxon>Vespertilionidae</taxon>
        <taxon>Pipistrellus</taxon>
    </lineage>
</organism>
<dbReference type="PANTHER" id="PTHR11738:SF157">
    <property type="entry name" value="T-CELL-INTERACTING, ACTIVATING RECEPTOR ON MYELOID CELLS PROTEIN 1"/>
    <property type="match status" value="1"/>
</dbReference>
<evidence type="ECO:0000313" key="10">
    <source>
        <dbReference type="Proteomes" id="UP000558488"/>
    </source>
</evidence>
<dbReference type="GO" id="GO:0002764">
    <property type="term" value="P:immune response-regulating signaling pathway"/>
    <property type="evidence" value="ECO:0007669"/>
    <property type="project" value="TreeGrafter"/>
</dbReference>
<keyword evidence="6" id="KW-1133">Transmembrane helix</keyword>
<feature type="signal peptide" evidence="7">
    <location>
        <begin position="1"/>
        <end position="16"/>
    </location>
</feature>
<dbReference type="PANTHER" id="PTHR11738">
    <property type="entry name" value="MHC CLASS I NK CELL RECEPTOR"/>
    <property type="match status" value="1"/>
</dbReference>
<dbReference type="FunFam" id="2.60.40.10:FF:000049">
    <property type="entry name" value="Leukocyte immunoglobulin-like receptor subfamily B member 1"/>
    <property type="match status" value="1"/>
</dbReference>
<keyword evidence="6" id="KW-0472">Membrane</keyword>
<keyword evidence="10" id="KW-1185">Reference proteome</keyword>
<dbReference type="Pfam" id="PF13895">
    <property type="entry name" value="Ig_2"/>
    <property type="match status" value="1"/>
</dbReference>
<dbReference type="Gene3D" id="2.60.40.10">
    <property type="entry name" value="Immunoglobulins"/>
    <property type="match status" value="2"/>
</dbReference>
<gene>
    <name evidence="9" type="ORF">mPipKuh1_017063</name>
</gene>
<dbReference type="InterPro" id="IPR007110">
    <property type="entry name" value="Ig-like_dom"/>
</dbReference>
<proteinExistence type="predicted"/>
<keyword evidence="3" id="KW-1015">Disulfide bond</keyword>
<dbReference type="EMBL" id="JACAGB010000003">
    <property type="protein sequence ID" value="KAF6375515.1"/>
    <property type="molecule type" value="Genomic_DNA"/>
</dbReference>
<evidence type="ECO:0000259" key="8">
    <source>
        <dbReference type="PROSITE" id="PS50835"/>
    </source>
</evidence>
<dbReference type="PROSITE" id="PS50835">
    <property type="entry name" value="IG_LIKE"/>
    <property type="match status" value="2"/>
</dbReference>
<evidence type="ECO:0000256" key="6">
    <source>
        <dbReference type="SAM" id="Phobius"/>
    </source>
</evidence>
<sequence length="267" mass="29308">MMAGFLSLLFFGLCAGQELRRDESLPRPSIQALPSWVLPASSHVTLRCSTPTGEIDSRDIRFTLRKNNASKISSPDSPEGLAEFHLTDLKTSDAGEYTCEYRTESPTRRSLLSDVLLLLVTGELPKPSLHTHHRGEVTAGENVTLQCQQPRHVIDPSMLALLKKGTSTPIMVQGPVGVETDFSLPSVTRRDTGNYNCVYYLPMAPFLASKPSDELPIWVTDSPGATSTDYTTGNLVRLGLSAFIAVLMVAFLVEAWWSQRSSPRGSR</sequence>
<evidence type="ECO:0000313" key="9">
    <source>
        <dbReference type="EMBL" id="KAF6375515.1"/>
    </source>
</evidence>
<feature type="domain" description="Ig-like" evidence="8">
    <location>
        <begin position="28"/>
        <end position="113"/>
    </location>
</feature>
<dbReference type="SMART" id="SM00409">
    <property type="entry name" value="IG"/>
    <property type="match status" value="2"/>
</dbReference>
<feature type="domain" description="Ig-like" evidence="8">
    <location>
        <begin position="125"/>
        <end position="197"/>
    </location>
</feature>
<dbReference type="InterPro" id="IPR003599">
    <property type="entry name" value="Ig_sub"/>
</dbReference>
<dbReference type="InterPro" id="IPR050412">
    <property type="entry name" value="Ig-like_Receptors_ImmuneReg"/>
</dbReference>
<evidence type="ECO:0000256" key="5">
    <source>
        <dbReference type="ARBA" id="ARBA00023319"/>
    </source>
</evidence>
<evidence type="ECO:0000256" key="7">
    <source>
        <dbReference type="SAM" id="SignalP"/>
    </source>
</evidence>
<name>A0A7J7ZNA1_PIPKU</name>
<evidence type="ECO:0000256" key="2">
    <source>
        <dbReference type="ARBA" id="ARBA00022737"/>
    </source>
</evidence>
<dbReference type="Proteomes" id="UP000558488">
    <property type="component" value="Unassembled WGS sequence"/>
</dbReference>
<dbReference type="AlphaFoldDB" id="A0A7J7ZNA1"/>
<comment type="caution">
    <text evidence="9">The sequence shown here is derived from an EMBL/GenBank/DDBJ whole genome shotgun (WGS) entry which is preliminary data.</text>
</comment>
<keyword evidence="1 7" id="KW-0732">Signal</keyword>